<comment type="caution">
    <text evidence="1">The sequence shown here is derived from an EMBL/GenBank/DDBJ whole genome shotgun (WGS) entry which is preliminary data.</text>
</comment>
<evidence type="ECO:0000313" key="2">
    <source>
        <dbReference type="Proteomes" id="UP000789920"/>
    </source>
</evidence>
<reference evidence="1" key="1">
    <citation type="submission" date="2021-06" db="EMBL/GenBank/DDBJ databases">
        <authorList>
            <person name="Kallberg Y."/>
            <person name="Tangrot J."/>
            <person name="Rosling A."/>
        </authorList>
    </citation>
    <scope>NUCLEOTIDE SEQUENCE</scope>
    <source>
        <strain evidence="1">MA461A</strain>
    </source>
</reference>
<protein>
    <submittedName>
        <fullName evidence="1">30088_t:CDS:1</fullName>
    </submittedName>
</protein>
<sequence length="71" mass="7860">GWVEKKETVVMLGCVERGQSIWQKALRIRLALSTHNNVAKRHCQDGSPKCESPLANPALLLSEGFPNFPTT</sequence>
<accession>A0ACA9PXK1</accession>
<gene>
    <name evidence="1" type="ORF">RPERSI_LOCUS11887</name>
</gene>
<dbReference type="Proteomes" id="UP000789920">
    <property type="component" value="Unassembled WGS sequence"/>
</dbReference>
<evidence type="ECO:0000313" key="1">
    <source>
        <dbReference type="EMBL" id="CAG8728075.1"/>
    </source>
</evidence>
<keyword evidence="2" id="KW-1185">Reference proteome</keyword>
<proteinExistence type="predicted"/>
<name>A0ACA9PXK1_9GLOM</name>
<feature type="non-terminal residue" evidence="1">
    <location>
        <position position="1"/>
    </location>
</feature>
<organism evidence="1 2">
    <name type="scientific">Racocetra persica</name>
    <dbReference type="NCBI Taxonomy" id="160502"/>
    <lineage>
        <taxon>Eukaryota</taxon>
        <taxon>Fungi</taxon>
        <taxon>Fungi incertae sedis</taxon>
        <taxon>Mucoromycota</taxon>
        <taxon>Glomeromycotina</taxon>
        <taxon>Glomeromycetes</taxon>
        <taxon>Diversisporales</taxon>
        <taxon>Gigasporaceae</taxon>
        <taxon>Racocetra</taxon>
    </lineage>
</organism>
<dbReference type="EMBL" id="CAJVQC010024867">
    <property type="protein sequence ID" value="CAG8728075.1"/>
    <property type="molecule type" value="Genomic_DNA"/>
</dbReference>